<evidence type="ECO:0008006" key="3">
    <source>
        <dbReference type="Google" id="ProtNLM"/>
    </source>
</evidence>
<dbReference type="Pfam" id="PF00067">
    <property type="entry name" value="p450"/>
    <property type="match status" value="1"/>
</dbReference>
<evidence type="ECO:0000313" key="2">
    <source>
        <dbReference type="Proteomes" id="UP000250266"/>
    </source>
</evidence>
<dbReference type="Proteomes" id="UP000250266">
    <property type="component" value="Unassembled WGS sequence"/>
</dbReference>
<dbReference type="GO" id="GO:0004497">
    <property type="term" value="F:monooxygenase activity"/>
    <property type="evidence" value="ECO:0007669"/>
    <property type="project" value="InterPro"/>
</dbReference>
<dbReference type="Gene3D" id="1.10.630.10">
    <property type="entry name" value="Cytochrome P450"/>
    <property type="match status" value="1"/>
</dbReference>
<dbReference type="EMBL" id="KV745142">
    <property type="protein sequence ID" value="OCK77256.1"/>
    <property type="molecule type" value="Genomic_DNA"/>
</dbReference>
<dbReference type="InterPro" id="IPR001128">
    <property type="entry name" value="Cyt_P450"/>
</dbReference>
<dbReference type="GO" id="GO:0005506">
    <property type="term" value="F:iron ion binding"/>
    <property type="evidence" value="ECO:0007669"/>
    <property type="project" value="InterPro"/>
</dbReference>
<accession>A0A8E2E4J5</accession>
<sequence length="88" mass="10025">MSALFQPYKSRNPSKNELETLAGDSRLIILAGSDTTSSTLVHFFHLLALHPNHARLIRAEMVPLINASREIPHCDLQNLDHFMLPYWT</sequence>
<protein>
    <recommendedName>
        <fullName evidence="3">Cytochrome P450</fullName>
    </recommendedName>
</protein>
<gene>
    <name evidence="1" type="ORF">K432DRAFT_384843</name>
</gene>
<dbReference type="AlphaFoldDB" id="A0A8E2E4J5"/>
<dbReference type="OrthoDB" id="1470350at2759"/>
<keyword evidence="2" id="KW-1185">Reference proteome</keyword>
<dbReference type="GO" id="GO:0020037">
    <property type="term" value="F:heme binding"/>
    <property type="evidence" value="ECO:0007669"/>
    <property type="project" value="InterPro"/>
</dbReference>
<dbReference type="SUPFAM" id="SSF48264">
    <property type="entry name" value="Cytochrome P450"/>
    <property type="match status" value="1"/>
</dbReference>
<evidence type="ECO:0000313" key="1">
    <source>
        <dbReference type="EMBL" id="OCK77256.1"/>
    </source>
</evidence>
<reference evidence="1 2" key="1">
    <citation type="journal article" date="2016" name="Nat. Commun.">
        <title>Ectomycorrhizal ecology is imprinted in the genome of the dominant symbiotic fungus Cenococcum geophilum.</title>
        <authorList>
            <consortium name="DOE Joint Genome Institute"/>
            <person name="Peter M."/>
            <person name="Kohler A."/>
            <person name="Ohm R.A."/>
            <person name="Kuo A."/>
            <person name="Krutzmann J."/>
            <person name="Morin E."/>
            <person name="Arend M."/>
            <person name="Barry K.W."/>
            <person name="Binder M."/>
            <person name="Choi C."/>
            <person name="Clum A."/>
            <person name="Copeland A."/>
            <person name="Grisel N."/>
            <person name="Haridas S."/>
            <person name="Kipfer T."/>
            <person name="LaButti K."/>
            <person name="Lindquist E."/>
            <person name="Lipzen A."/>
            <person name="Maire R."/>
            <person name="Meier B."/>
            <person name="Mihaltcheva S."/>
            <person name="Molinier V."/>
            <person name="Murat C."/>
            <person name="Poggeler S."/>
            <person name="Quandt C.A."/>
            <person name="Sperisen C."/>
            <person name="Tritt A."/>
            <person name="Tisserant E."/>
            <person name="Crous P.W."/>
            <person name="Henrissat B."/>
            <person name="Nehls U."/>
            <person name="Egli S."/>
            <person name="Spatafora J.W."/>
            <person name="Grigoriev I.V."/>
            <person name="Martin F.M."/>
        </authorList>
    </citation>
    <scope>NUCLEOTIDE SEQUENCE [LARGE SCALE GENOMIC DNA]</scope>
    <source>
        <strain evidence="1 2">CBS 459.81</strain>
    </source>
</reference>
<dbReference type="GO" id="GO:0016705">
    <property type="term" value="F:oxidoreductase activity, acting on paired donors, with incorporation or reduction of molecular oxygen"/>
    <property type="evidence" value="ECO:0007669"/>
    <property type="project" value="InterPro"/>
</dbReference>
<dbReference type="InterPro" id="IPR036396">
    <property type="entry name" value="Cyt_P450_sf"/>
</dbReference>
<organism evidence="1 2">
    <name type="scientific">Lepidopterella palustris CBS 459.81</name>
    <dbReference type="NCBI Taxonomy" id="1314670"/>
    <lineage>
        <taxon>Eukaryota</taxon>
        <taxon>Fungi</taxon>
        <taxon>Dikarya</taxon>
        <taxon>Ascomycota</taxon>
        <taxon>Pezizomycotina</taxon>
        <taxon>Dothideomycetes</taxon>
        <taxon>Pleosporomycetidae</taxon>
        <taxon>Mytilinidiales</taxon>
        <taxon>Argynnaceae</taxon>
        <taxon>Lepidopterella</taxon>
    </lineage>
</organism>
<proteinExistence type="predicted"/>
<name>A0A8E2E4J5_9PEZI</name>